<evidence type="ECO:0000313" key="4">
    <source>
        <dbReference type="Proteomes" id="UP000252172"/>
    </source>
</evidence>
<keyword evidence="4" id="KW-1185">Reference proteome</keyword>
<feature type="transmembrane region" description="Helical" evidence="1">
    <location>
        <begin position="131"/>
        <end position="152"/>
    </location>
</feature>
<accession>A0A368N4H9</accession>
<feature type="domain" description="DUF1648" evidence="2">
    <location>
        <begin position="14"/>
        <end position="59"/>
    </location>
</feature>
<keyword evidence="1" id="KW-0472">Membrane</keyword>
<gene>
    <name evidence="3" type="ORF">DQ356_01785</name>
</gene>
<keyword evidence="1" id="KW-0812">Transmembrane</keyword>
<comment type="caution">
    <text evidence="3">The sequence shown here is derived from an EMBL/GenBank/DDBJ whole genome shotgun (WGS) entry which is preliminary data.</text>
</comment>
<evidence type="ECO:0000313" key="3">
    <source>
        <dbReference type="EMBL" id="RCU44963.1"/>
    </source>
</evidence>
<feature type="transmembrane region" description="Helical" evidence="1">
    <location>
        <begin position="51"/>
        <end position="71"/>
    </location>
</feature>
<evidence type="ECO:0000259" key="2">
    <source>
        <dbReference type="Pfam" id="PF07853"/>
    </source>
</evidence>
<reference evidence="3 4" key="1">
    <citation type="submission" date="2018-07" db="EMBL/GenBank/DDBJ databases">
        <title>Chryseobacterium lacus sp. nov., isolated from lake water.</title>
        <authorList>
            <person name="Li C.-M."/>
        </authorList>
    </citation>
    <scope>NUCLEOTIDE SEQUENCE [LARGE SCALE GENOMIC DNA]</scope>
    <source>
        <strain evidence="3 4">YLOS41</strain>
    </source>
</reference>
<evidence type="ECO:0000256" key="1">
    <source>
        <dbReference type="SAM" id="Phobius"/>
    </source>
</evidence>
<dbReference type="Pfam" id="PF07853">
    <property type="entry name" value="DUF1648"/>
    <property type="match status" value="1"/>
</dbReference>
<dbReference type="OrthoDB" id="9808690at2"/>
<sequence length="153" mass="17642">MEFLIVFDIVNAALLLWLWYITLKKYPSLPDQIPTKIDFEGKPYRFGNKKLVFALPVMALLIFGLFIYFFQFPEKFNYPVEITHENQGRQTLIAVLGLRLLQFSASLIFLNLQDFTLRKAVNTEAKPKVSMVAILLSWIAVVLVFITIAVVIK</sequence>
<dbReference type="Proteomes" id="UP000252172">
    <property type="component" value="Unassembled WGS sequence"/>
</dbReference>
<dbReference type="EMBL" id="QPIE01000001">
    <property type="protein sequence ID" value="RCU44963.1"/>
    <property type="molecule type" value="Genomic_DNA"/>
</dbReference>
<organism evidence="3 4">
    <name type="scientific">Chryseobacterium lacus</name>
    <dbReference type="NCBI Taxonomy" id="2058346"/>
    <lineage>
        <taxon>Bacteria</taxon>
        <taxon>Pseudomonadati</taxon>
        <taxon>Bacteroidota</taxon>
        <taxon>Flavobacteriia</taxon>
        <taxon>Flavobacteriales</taxon>
        <taxon>Weeksellaceae</taxon>
        <taxon>Chryseobacterium group</taxon>
        <taxon>Chryseobacterium</taxon>
    </lineage>
</organism>
<feature type="transmembrane region" description="Helical" evidence="1">
    <location>
        <begin position="6"/>
        <end position="23"/>
    </location>
</feature>
<proteinExistence type="predicted"/>
<dbReference type="AlphaFoldDB" id="A0A368N4H9"/>
<dbReference type="InterPro" id="IPR012867">
    <property type="entry name" value="DUF1648"/>
</dbReference>
<keyword evidence="1" id="KW-1133">Transmembrane helix</keyword>
<feature type="transmembrane region" description="Helical" evidence="1">
    <location>
        <begin position="91"/>
        <end position="110"/>
    </location>
</feature>
<dbReference type="RefSeq" id="WP_114302733.1">
    <property type="nucleotide sequence ID" value="NZ_QPIE01000001.1"/>
</dbReference>
<protein>
    <submittedName>
        <fullName evidence="3">DUF1648 domain-containing protein</fullName>
    </submittedName>
</protein>
<name>A0A368N4H9_9FLAO</name>